<gene>
    <name evidence="1" type="ORF">H3N35_13540</name>
</gene>
<accession>A0ABY7V6V0</accession>
<evidence type="ECO:0000313" key="2">
    <source>
        <dbReference type="Proteomes" id="UP001215231"/>
    </source>
</evidence>
<evidence type="ECO:0008006" key="3">
    <source>
        <dbReference type="Google" id="ProtNLM"/>
    </source>
</evidence>
<dbReference type="EMBL" id="CP059693">
    <property type="protein sequence ID" value="WDE09361.1"/>
    <property type="molecule type" value="Genomic_DNA"/>
</dbReference>
<dbReference type="Proteomes" id="UP001215231">
    <property type="component" value="Chromosome"/>
</dbReference>
<keyword evidence="2" id="KW-1185">Reference proteome</keyword>
<reference evidence="1 2" key="1">
    <citation type="journal article" date="2022" name="Mar. Drugs">
        <title>Bioassay-Guided Fractionation Leads to the Detection of Cholic Acid Generated by the Rare Thalassomonas sp.</title>
        <authorList>
            <person name="Pheiffer F."/>
            <person name="Schneider Y.K."/>
            <person name="Hansen E.H."/>
            <person name="Andersen J.H."/>
            <person name="Isaksson J."/>
            <person name="Busche T."/>
            <person name="R C."/>
            <person name="Kalinowski J."/>
            <person name="Zyl L.V."/>
            <person name="Trindade M."/>
        </authorList>
    </citation>
    <scope>NUCLEOTIDE SEQUENCE [LARGE SCALE GENOMIC DNA]</scope>
    <source>
        <strain evidence="1 2">A5K-61T</strain>
    </source>
</reference>
<evidence type="ECO:0000313" key="1">
    <source>
        <dbReference type="EMBL" id="WDE09361.1"/>
    </source>
</evidence>
<dbReference type="PROSITE" id="PS51257">
    <property type="entry name" value="PROKAR_LIPOPROTEIN"/>
    <property type="match status" value="1"/>
</dbReference>
<sequence length="127" mass="14193">MKLITVILLALLMSCSNDQEQDLLAEKVGYYLLEETLSESVFSKGALEHPNIIRLGAALGEQLKSLRSNFSANCKTEVVLGDNKAGDGTASHHIFIICEQVKNIGIRLKYDREKRAFHILGYWTRGL</sequence>
<proteinExistence type="predicted"/>
<dbReference type="RefSeq" id="WP_274049275.1">
    <property type="nucleotide sequence ID" value="NZ_CP059693.1"/>
</dbReference>
<protein>
    <recommendedName>
        <fullName evidence="3">Lipoprotein</fullName>
    </recommendedName>
</protein>
<name>A0ABY7V6V0_9GAMM</name>
<organism evidence="1 2">
    <name type="scientific">Thalassomonas haliotis</name>
    <dbReference type="NCBI Taxonomy" id="485448"/>
    <lineage>
        <taxon>Bacteria</taxon>
        <taxon>Pseudomonadati</taxon>
        <taxon>Pseudomonadota</taxon>
        <taxon>Gammaproteobacteria</taxon>
        <taxon>Alteromonadales</taxon>
        <taxon>Colwelliaceae</taxon>
        <taxon>Thalassomonas</taxon>
    </lineage>
</organism>